<dbReference type="Gene3D" id="1.20.1600.10">
    <property type="entry name" value="Outer membrane efflux proteins (OEP)"/>
    <property type="match status" value="1"/>
</dbReference>
<dbReference type="EMBL" id="CP030840">
    <property type="protein sequence ID" value="AXC13487.1"/>
    <property type="molecule type" value="Genomic_DNA"/>
</dbReference>
<accession>A0A2Z5G443</accession>
<dbReference type="InterPro" id="IPR010131">
    <property type="entry name" value="MdtP/NodT-like"/>
</dbReference>
<evidence type="ECO:0000256" key="1">
    <source>
        <dbReference type="ARBA" id="ARBA00007613"/>
    </source>
</evidence>
<feature type="signal peptide" evidence="2">
    <location>
        <begin position="1"/>
        <end position="19"/>
    </location>
</feature>
<reference evidence="4 5" key="1">
    <citation type="journal article" date="2018" name="Front. Microbiol.">
        <title>Hydrolytic Capabilities as a Key to Environmental Success: Chitinolytic and Cellulolytic Acidobacteria From Acidic Sub-arctic Soils and Boreal Peatlands.</title>
        <authorList>
            <person name="Belova S.E."/>
            <person name="Ravin N.V."/>
            <person name="Pankratov T.A."/>
            <person name="Rakitin A.L."/>
            <person name="Ivanova A.A."/>
            <person name="Beletsky A.V."/>
            <person name="Mardanov A.V."/>
            <person name="Sinninghe Damste J.S."/>
            <person name="Dedysh S.N."/>
        </authorList>
    </citation>
    <scope>NUCLEOTIDE SEQUENCE [LARGE SCALE GENOMIC DNA]</scope>
    <source>
        <strain evidence="4 5">SBC82</strain>
    </source>
</reference>
<name>A0A2Z5G443_9BACT</name>
<keyword evidence="2" id="KW-0732">Signal</keyword>
<dbReference type="NCBIfam" id="TIGR01845">
    <property type="entry name" value="outer_NodT"/>
    <property type="match status" value="1"/>
</dbReference>
<dbReference type="PROSITE" id="PS51257">
    <property type="entry name" value="PROKAR_LIPOPROTEIN"/>
    <property type="match status" value="1"/>
</dbReference>
<sequence>MNRKGYAALGLTLALSALTGCMVGPNYKTPAAAATPAFKEAPPTSFTEQDGWKPGQPSDTQLKGDWWSLFNDAQLTALEVQVDTANQTLKAAEANFRAARGQIGYARSNEAPTIGVGPSISATRYSANQLYFPPALANNGEGNFQLPVDLNYEIDLWGRIRRGVTSAREQAQASDADHENARLSLHAELAMDYFGLRTADAQIKLLDDTVKAYESALQLTQDRFEGGAAPQSDVAQARTQLDQARVQRTDIEVQRTQYEHAIAVLVGKPPSELTVPVLPLNSQAPAIPRIPGMLPATLLERRPDIAGDERRMASANEQIGIAEAAYYPTLSLSAIAGFQGTSALNWFTWPSRFWAVGPTFSETLFDAGRRRSAKNITEAQYDSTVGNYRQTVLTAFQQVEDNLAALRVLEDEARQQHEATASAEQSLDLFQTRYEGGVDTYLQVVTWQTAALNNQRNDLDIFERRLDASVLLIKALGGGWDTTKLPPV</sequence>
<keyword evidence="2 4" id="KW-0449">Lipoprotein</keyword>
<dbReference type="PANTHER" id="PTHR30203:SF33">
    <property type="entry name" value="BLR4455 PROTEIN"/>
    <property type="match status" value="1"/>
</dbReference>
<evidence type="ECO:0000256" key="3">
    <source>
        <dbReference type="SAM" id="Coils"/>
    </source>
</evidence>
<dbReference type="InterPro" id="IPR003423">
    <property type="entry name" value="OMP_efflux"/>
</dbReference>
<comment type="similarity">
    <text evidence="1 2">Belongs to the outer membrane factor (OMF) (TC 1.B.17) family.</text>
</comment>
<dbReference type="GO" id="GO:0015562">
    <property type="term" value="F:efflux transmembrane transporter activity"/>
    <property type="evidence" value="ECO:0007669"/>
    <property type="project" value="InterPro"/>
</dbReference>
<evidence type="ECO:0000313" key="5">
    <source>
        <dbReference type="Proteomes" id="UP000253606"/>
    </source>
</evidence>
<evidence type="ECO:0000256" key="2">
    <source>
        <dbReference type="RuleBase" id="RU362097"/>
    </source>
</evidence>
<dbReference type="GO" id="GO:0005886">
    <property type="term" value="C:plasma membrane"/>
    <property type="evidence" value="ECO:0007669"/>
    <property type="project" value="UniProtKB-SubCell"/>
</dbReference>
<comment type="subcellular location">
    <subcellularLocation>
        <location evidence="2">Cell membrane</location>
        <topology evidence="2">Lipid-anchor</topology>
    </subcellularLocation>
</comment>
<proteinExistence type="inferred from homology"/>
<dbReference type="RefSeq" id="WP_338026678.1">
    <property type="nucleotide sequence ID" value="NZ_CP030840.1"/>
</dbReference>
<keyword evidence="2" id="KW-0564">Palmitate</keyword>
<dbReference type="Proteomes" id="UP000253606">
    <property type="component" value="Chromosome"/>
</dbReference>
<dbReference type="SUPFAM" id="SSF56954">
    <property type="entry name" value="Outer membrane efflux proteins (OEP)"/>
    <property type="match status" value="1"/>
</dbReference>
<evidence type="ECO:0000313" key="4">
    <source>
        <dbReference type="EMBL" id="AXC13487.1"/>
    </source>
</evidence>
<dbReference type="AlphaFoldDB" id="A0A2Z5G443"/>
<organism evidence="4 5">
    <name type="scientific">Acidisarcina polymorpha</name>
    <dbReference type="NCBI Taxonomy" id="2211140"/>
    <lineage>
        <taxon>Bacteria</taxon>
        <taxon>Pseudomonadati</taxon>
        <taxon>Acidobacteriota</taxon>
        <taxon>Terriglobia</taxon>
        <taxon>Terriglobales</taxon>
        <taxon>Acidobacteriaceae</taxon>
        <taxon>Acidisarcina</taxon>
    </lineage>
</organism>
<dbReference type="PANTHER" id="PTHR30203">
    <property type="entry name" value="OUTER MEMBRANE CATION EFFLUX PROTEIN"/>
    <property type="match status" value="1"/>
</dbReference>
<keyword evidence="3" id="KW-0175">Coiled coil</keyword>
<gene>
    <name evidence="4" type="ORF">ACPOL_4210</name>
</gene>
<feature type="coiled-coil region" evidence="3">
    <location>
        <begin position="75"/>
        <end position="102"/>
    </location>
</feature>
<keyword evidence="2" id="KW-1134">Transmembrane beta strand</keyword>
<protein>
    <submittedName>
        <fullName evidence="4">RND efflux system, outer membrane lipoprotein, NodT family</fullName>
    </submittedName>
</protein>
<dbReference type="Gene3D" id="2.20.200.10">
    <property type="entry name" value="Outer membrane efflux proteins (OEP)"/>
    <property type="match status" value="1"/>
</dbReference>
<keyword evidence="2" id="KW-0472">Membrane</keyword>
<keyword evidence="2" id="KW-0812">Transmembrane</keyword>
<dbReference type="Pfam" id="PF02321">
    <property type="entry name" value="OEP"/>
    <property type="match status" value="2"/>
</dbReference>
<keyword evidence="5" id="KW-1185">Reference proteome</keyword>
<dbReference type="KEGG" id="abas:ACPOL_4210"/>
<feature type="chain" id="PRO_5016191391" evidence="2">
    <location>
        <begin position="20"/>
        <end position="488"/>
    </location>
</feature>